<evidence type="ECO:0000256" key="1">
    <source>
        <dbReference type="ARBA" id="ARBA00005047"/>
    </source>
</evidence>
<dbReference type="EC" id="4.2.1.19" evidence="5 6"/>
<evidence type="ECO:0000313" key="8">
    <source>
        <dbReference type="Proteomes" id="UP000676506"/>
    </source>
</evidence>
<dbReference type="HAMAP" id="MF_00076">
    <property type="entry name" value="HisB"/>
    <property type="match status" value="1"/>
</dbReference>
<dbReference type="PANTHER" id="PTHR23133">
    <property type="entry name" value="IMIDAZOLEGLYCEROL-PHOSPHATE DEHYDRATASE HIS7"/>
    <property type="match status" value="1"/>
</dbReference>
<evidence type="ECO:0000313" key="7">
    <source>
        <dbReference type="EMBL" id="QUW03943.1"/>
    </source>
</evidence>
<dbReference type="Pfam" id="PF00475">
    <property type="entry name" value="IGPD"/>
    <property type="match status" value="1"/>
</dbReference>
<comment type="catalytic activity">
    <reaction evidence="5 6">
        <text>D-erythro-1-(imidazol-4-yl)glycerol 3-phosphate = 3-(imidazol-4-yl)-2-oxopropyl phosphate + H2O</text>
        <dbReference type="Rhea" id="RHEA:11040"/>
        <dbReference type="ChEBI" id="CHEBI:15377"/>
        <dbReference type="ChEBI" id="CHEBI:57766"/>
        <dbReference type="ChEBI" id="CHEBI:58278"/>
        <dbReference type="EC" id="4.2.1.19"/>
    </reaction>
</comment>
<comment type="subcellular location">
    <subcellularLocation>
        <location evidence="5 6">Cytoplasm</location>
    </subcellularLocation>
</comment>
<dbReference type="SUPFAM" id="SSF54211">
    <property type="entry name" value="Ribosomal protein S5 domain 2-like"/>
    <property type="match status" value="2"/>
</dbReference>
<proteinExistence type="inferred from homology"/>
<evidence type="ECO:0000256" key="2">
    <source>
        <dbReference type="ARBA" id="ARBA00022605"/>
    </source>
</evidence>
<gene>
    <name evidence="5 7" type="primary">hisB</name>
    <name evidence="7" type="ORF">J8C06_05080</name>
</gene>
<reference evidence="7 8" key="1">
    <citation type="submission" date="2021-03" db="EMBL/GenBank/DDBJ databases">
        <title>Genomic and phenotypic characterization of Chloracidobacterium isolates provides evidence for multiple species.</title>
        <authorList>
            <person name="Saini M.K."/>
            <person name="Costas A.M.G."/>
            <person name="Tank M."/>
            <person name="Bryant D.A."/>
        </authorList>
    </citation>
    <scope>NUCLEOTIDE SEQUENCE [LARGE SCALE GENOMIC DNA]</scope>
    <source>
        <strain evidence="7 8">BV2-C</strain>
    </source>
</reference>
<keyword evidence="3 5" id="KW-0368">Histidine biosynthesis</keyword>
<dbReference type="CDD" id="cd07914">
    <property type="entry name" value="IGPD"/>
    <property type="match status" value="1"/>
</dbReference>
<dbReference type="PROSITE" id="PS00954">
    <property type="entry name" value="IGP_DEHYDRATASE_1"/>
    <property type="match status" value="1"/>
</dbReference>
<dbReference type="NCBIfam" id="NF002114">
    <property type="entry name" value="PRK00951.2-4"/>
    <property type="match status" value="1"/>
</dbReference>
<dbReference type="InterPro" id="IPR000807">
    <property type="entry name" value="ImidazoleglycerolP_deHydtase"/>
</dbReference>
<keyword evidence="2 5" id="KW-0028">Amino-acid biosynthesis</keyword>
<dbReference type="InterPro" id="IPR038494">
    <property type="entry name" value="IGPD_sf"/>
</dbReference>
<dbReference type="EMBL" id="CP072648">
    <property type="protein sequence ID" value="QUW03943.1"/>
    <property type="molecule type" value="Genomic_DNA"/>
</dbReference>
<dbReference type="RefSeq" id="WP_211429833.1">
    <property type="nucleotide sequence ID" value="NZ_CP072648.1"/>
</dbReference>
<dbReference type="InterPro" id="IPR020565">
    <property type="entry name" value="ImidazoleglycerP_deHydtase_CS"/>
</dbReference>
<keyword evidence="5" id="KW-0963">Cytoplasm</keyword>
<organism evidence="7 8">
    <name type="scientific">Chloracidobacterium validum</name>
    <dbReference type="NCBI Taxonomy" id="2821543"/>
    <lineage>
        <taxon>Bacteria</taxon>
        <taxon>Pseudomonadati</taxon>
        <taxon>Acidobacteriota</taxon>
        <taxon>Terriglobia</taxon>
        <taxon>Terriglobales</taxon>
        <taxon>Acidobacteriaceae</taxon>
        <taxon>Chloracidobacterium</taxon>
    </lineage>
</organism>
<dbReference type="Proteomes" id="UP000676506">
    <property type="component" value="Chromosome 1"/>
</dbReference>
<comment type="pathway">
    <text evidence="1 5 6">Amino-acid biosynthesis; L-histidine biosynthesis; L-histidine from 5-phospho-alpha-D-ribose 1-diphosphate: step 6/9.</text>
</comment>
<evidence type="ECO:0000256" key="5">
    <source>
        <dbReference type="HAMAP-Rule" id="MF_00076"/>
    </source>
</evidence>
<comment type="similarity">
    <text evidence="5 6">Belongs to the imidazoleglycerol-phosphate dehydratase family.</text>
</comment>
<protein>
    <recommendedName>
        <fullName evidence="5 6">Imidazoleglycerol-phosphate dehydratase</fullName>
        <shortName evidence="5">IGPD</shortName>
        <ecNumber evidence="5 6">4.2.1.19</ecNumber>
    </recommendedName>
</protein>
<evidence type="ECO:0000256" key="4">
    <source>
        <dbReference type="ARBA" id="ARBA00023239"/>
    </source>
</evidence>
<name>A0ABX8BE72_9BACT</name>
<accession>A0ABX8BE72</accession>
<keyword evidence="8" id="KW-1185">Reference proteome</keyword>
<sequence length="201" mass="21955">MTVTTMTHRTASLTRRTNETNVIVTLDLDGTGISRITTGIGFFDHMLAQLAKHSDIDLDIHCDGDLDIDEHHTVEDVGITLGQALTQALGDKAGIARFGDAYAPLDETLARAVVDISGRPYLVYDVANPRERIGMFAVEMAEHFWRSVAFSASLTLHIAVLYGRNQHHILEATFKAAARALGTATRRLSGRSDIPSTKGRL</sequence>
<dbReference type="GO" id="GO:0004424">
    <property type="term" value="F:imidazoleglycerol-phosphate dehydratase activity"/>
    <property type="evidence" value="ECO:0007669"/>
    <property type="project" value="UniProtKB-EC"/>
</dbReference>
<keyword evidence="4 5" id="KW-0456">Lyase</keyword>
<dbReference type="PROSITE" id="PS00955">
    <property type="entry name" value="IGP_DEHYDRATASE_2"/>
    <property type="match status" value="1"/>
</dbReference>
<dbReference type="Gene3D" id="3.30.230.40">
    <property type="entry name" value="Imidazole glycerol phosphate dehydratase, domain 1"/>
    <property type="match status" value="2"/>
</dbReference>
<dbReference type="PANTHER" id="PTHR23133:SF2">
    <property type="entry name" value="IMIDAZOLEGLYCEROL-PHOSPHATE DEHYDRATASE"/>
    <property type="match status" value="1"/>
</dbReference>
<dbReference type="NCBIfam" id="NF002111">
    <property type="entry name" value="PRK00951.2-1"/>
    <property type="match status" value="1"/>
</dbReference>
<evidence type="ECO:0000256" key="6">
    <source>
        <dbReference type="RuleBase" id="RU000599"/>
    </source>
</evidence>
<evidence type="ECO:0000256" key="3">
    <source>
        <dbReference type="ARBA" id="ARBA00023102"/>
    </source>
</evidence>
<dbReference type="InterPro" id="IPR020568">
    <property type="entry name" value="Ribosomal_Su5_D2-typ_SF"/>
</dbReference>